<dbReference type="EMBL" id="JAHLFE010000147">
    <property type="protein sequence ID" value="MBU3844641.1"/>
    <property type="molecule type" value="Genomic_DNA"/>
</dbReference>
<name>A0A948TGJ1_9GAMM</name>
<dbReference type="InterPro" id="IPR041635">
    <property type="entry name" value="Type_ISP_LLaBIII_C"/>
</dbReference>
<feature type="region of interest" description="Disordered" evidence="1">
    <location>
        <begin position="325"/>
        <end position="363"/>
    </location>
</feature>
<evidence type="ECO:0000313" key="4">
    <source>
        <dbReference type="Proteomes" id="UP000733611"/>
    </source>
</evidence>
<accession>A0A948TGJ1</accession>
<feature type="region of interest" description="Disordered" evidence="1">
    <location>
        <begin position="478"/>
        <end position="497"/>
    </location>
</feature>
<reference evidence="3" key="2">
    <citation type="submission" date="2021-04" db="EMBL/GenBank/DDBJ databases">
        <authorList>
            <person name="Gilroy R."/>
        </authorList>
    </citation>
    <scope>NUCLEOTIDE SEQUENCE</scope>
    <source>
        <strain evidence="3">378</strain>
    </source>
</reference>
<evidence type="ECO:0000256" key="1">
    <source>
        <dbReference type="SAM" id="MobiDB-lite"/>
    </source>
</evidence>
<protein>
    <recommendedName>
        <fullName evidence="2">Type ISP restriction-modification enzyme LLaBIII C-terminal specificity domain-containing protein</fullName>
    </recommendedName>
</protein>
<comment type="caution">
    <text evidence="3">The sequence shown here is derived from an EMBL/GenBank/DDBJ whole genome shotgun (WGS) entry which is preliminary data.</text>
</comment>
<dbReference type="Proteomes" id="UP000733611">
    <property type="component" value="Unassembled WGS sequence"/>
</dbReference>
<feature type="region of interest" description="Disordered" evidence="1">
    <location>
        <begin position="25"/>
        <end position="44"/>
    </location>
</feature>
<proteinExistence type="predicted"/>
<sequence length="1628" mass="178242">MSSSPSSQFSPNSLHFFGPTGSTSAADTNTTSATGAANTTSSATGAANATNAISATGVISEPRHDSTLLRSPDYLFYPNFNRAALHSPADSLAWFQPFLLLWYQRVQAYLGILPLDQTTDDYLIGMQIRAPHVKLVHALKDLQAYVKNQQGTACDLPELTRQAVVYLLLRPLLREFFTDTQLSLAHSELRQKWENILATLPLVTALQDEIAAVLTTKDFAFDLQGLELEQQALRDLDIGGPLSTGRTHLTAPAPVLVSNTAPAPASAPAGAQALASQPATVTTPLTAAATAAKPAAVLQIITTTTTNTTASYAAAGAAAAIATASGEQQPSAPLLQPPPPLPQTTSPQAPDVPQGQSHLKAASQITPPVSVLPLFTPDDMMVLHLFYEHFFTKWQHHAEITTLSAELCSLSVRLLAMLRGQTDPRDTVTATTTKAQHSAAAATDTPTAADDDDATTTTTTVDTPTAVAIAFATGAPVPSQQSQVVPRRKRGRLRGSGAGAAQVKAATQKSEHWDHFVSFAEYSDHFYRQEKALHDFMQAKVRKASVPSAAELPLWQGLKPQTRSQQQKASDAAAQAKALEPALSATHREAFADVALDFLLQSLHDFLEQQWGVALCSPQVQLLDPCADGGHVFLRLLRHNWFTPEQKLHKLCYGLKSIALSPLLAYITELSYVAHLGSMLSAYKSEQQHHALPATLVQLGTGRTLGELVSVATAAEQFATAQSIDSLSPSLPSSQQPPPQSQQLKPRVSVVFVHQPLDAPPEFDYSVHLKAAAQLIRASGGGILALLLPAAWLTAAEGYSLRDFLYHTAQQAYLLPCGQHHELCLGLLTFNGPAVKRLLTQCDLHRSRSREHYQEGDKYPAFDYALAATMAQSSAAYSAKTSTQAAFAWMGDLLLAPKVPYHISSVGSGVSSVGSSVCGVSSGGGLSNVAGLSGDGGVMPAGAIFAAQETESSAYAQALATAQTLSGLAAGAGAHTLTSLEEPEVAQLLTPYVASPDTGTHKSSVASHAATHASASSSALGSAQSVVGKEQLLHWQSLFNPEITMIAMEPNTHGQWQRREVWPYRDLWLLGGRRGRRYNSSFAFFREYSIGAIAHRERWALHYSLPLLKERITRSVAHFNAEVERKRQCAEAEQSFVFDDLHDTVKPTRFLEQLLETCTPCAPVAEDRFFVALAHPFCKKFFYAHPQWLKGLFNVQHHFPYPAASNLTIIVSQRAAEFSCLMTDCFCSGHTLDSFSQLFSRYLYYPRAVESEAEAATRPASPPALTWEVEPEPELSLAQDAALLESTPALTPAERAFLMAQLDDAVLKRSGCKQLLTHLSSAILLQEDKQQAYLQRMGVDTTDYSREYQRVDGISPHMIALVRRAYTQYAALIDADAVFFYVYGMLHSSHWRQLYARRLRWEPIRIPLVASFADFWHFMRAGQNLAWLHVRYEEIEPYVGCEIDGVRHKPSYRLTKARYGTFAQQNRERDRSVIFYNEHFLIRKVPPKARWYRVNGRPALDDMISRLRSYPSLDGQDYNDINLWAQTMGDEQYFLKLILRMITVCVKTEEIVSSLPVLRLGDFSQRATLNPEMPLPQAQQAAPVAQRGLQMPQTKHQGRRSKSHLAEIACEHNASMPLLQGLVFADEE</sequence>
<reference evidence="3" key="1">
    <citation type="journal article" date="2021" name="PeerJ">
        <title>Extensive microbial diversity within the chicken gut microbiome revealed by metagenomics and culture.</title>
        <authorList>
            <person name="Gilroy R."/>
            <person name="Ravi A."/>
            <person name="Getino M."/>
            <person name="Pursley I."/>
            <person name="Horton D.L."/>
            <person name="Alikhan N.F."/>
            <person name="Baker D."/>
            <person name="Gharbi K."/>
            <person name="Hall N."/>
            <person name="Watson M."/>
            <person name="Adriaenssens E.M."/>
            <person name="Foster-Nyarko E."/>
            <person name="Jarju S."/>
            <person name="Secka A."/>
            <person name="Antonio M."/>
            <person name="Oren A."/>
            <person name="Chaudhuri R.R."/>
            <person name="La Ragione R."/>
            <person name="Hildebrand F."/>
            <person name="Pallen M.J."/>
        </authorList>
    </citation>
    <scope>NUCLEOTIDE SEQUENCE</scope>
    <source>
        <strain evidence="3">378</strain>
    </source>
</reference>
<feature type="compositionally biased region" description="Low complexity" evidence="1">
    <location>
        <begin position="427"/>
        <end position="448"/>
    </location>
</feature>
<organism evidence="3 4">
    <name type="scientific">Candidatus Anaerobiospirillum pullicola</name>
    <dbReference type="NCBI Taxonomy" id="2838451"/>
    <lineage>
        <taxon>Bacteria</taxon>
        <taxon>Pseudomonadati</taxon>
        <taxon>Pseudomonadota</taxon>
        <taxon>Gammaproteobacteria</taxon>
        <taxon>Aeromonadales</taxon>
        <taxon>Succinivibrionaceae</taxon>
        <taxon>Anaerobiospirillum</taxon>
    </lineage>
</organism>
<gene>
    <name evidence="3" type="ORF">H9847_07225</name>
</gene>
<dbReference type="Pfam" id="PF18135">
    <property type="entry name" value="Type_ISP_C"/>
    <property type="match status" value="1"/>
</dbReference>
<feature type="region of interest" description="Disordered" evidence="1">
    <location>
        <begin position="424"/>
        <end position="459"/>
    </location>
</feature>
<feature type="domain" description="Type ISP restriction-modification enzyme LLaBIII C-terminal specificity" evidence="2">
    <location>
        <begin position="1084"/>
        <end position="1536"/>
    </location>
</feature>
<evidence type="ECO:0000313" key="3">
    <source>
        <dbReference type="EMBL" id="MBU3844641.1"/>
    </source>
</evidence>
<evidence type="ECO:0000259" key="2">
    <source>
        <dbReference type="Pfam" id="PF18135"/>
    </source>
</evidence>
<feature type="compositionally biased region" description="Low complexity" evidence="1">
    <location>
        <begin position="325"/>
        <end position="334"/>
    </location>
</feature>